<keyword evidence="5" id="KW-0560">Oxidoreductase</keyword>
<dbReference type="EMBL" id="CP001804">
    <property type="protein sequence ID" value="ACY12816.1"/>
    <property type="molecule type" value="Genomic_DNA"/>
</dbReference>
<dbReference type="KEGG" id="hoh:Hoch_0175"/>
<feature type="compositionally biased region" description="Acidic residues" evidence="6">
    <location>
        <begin position="505"/>
        <end position="528"/>
    </location>
</feature>
<dbReference type="Gene3D" id="3.20.20.70">
    <property type="entry name" value="Aldolase class I"/>
    <property type="match status" value="1"/>
</dbReference>
<organism evidence="8 9">
    <name type="scientific">Haliangium ochraceum (strain DSM 14365 / JCM 11303 / SMP-2)</name>
    <dbReference type="NCBI Taxonomy" id="502025"/>
    <lineage>
        <taxon>Bacteria</taxon>
        <taxon>Pseudomonadati</taxon>
        <taxon>Myxococcota</taxon>
        <taxon>Polyangia</taxon>
        <taxon>Haliangiales</taxon>
        <taxon>Kofleriaceae</taxon>
        <taxon>Haliangium</taxon>
    </lineage>
</organism>
<proteinExistence type="predicted"/>
<sequence>MAEVMWQPPERIKHSLPETRWPTRDEAAAALLYQPLRVGAIEIAQRTWVPAMVPWRASPEGMVTDEVLDWYRRFAEGRPGVLVVEATGIREVPSGPLLRIGHDRYVPGLRRLVDTVREASQGQTRLFIQCIDFLRIRRRPTRADYLQRFLLLRRAHRARLAALTGDSAIEEHTLWSEEAVRSLLLALDEHRLAEVLSTRELEDLNYGYRERVTDMQLEHVAALPATLPGLFADAAERAAQAGFDGVELHYAHAYTMASFLSARNLRDDGYGGSREQRVRLPLEVIGAVRARVGKRLALGVRFLGDEVIAGGSRIDDAAYFGVRFAKAGVDFLSISKGGKFEDAKQPKVGAAAYPYTGRSGYECMPTVFSDERGPFGRNLPLAAAVREAVRANDLEIPVVAAGGIATFEQAEALLQRGDADIVAAARQTLADPDWFHKVRIGRGDEVRRCEFTNYCEALDQKHVPVTCKLWDRLERDAPDVTLDATGRRRLIAPPWSDAVPRPTPEFDEDAGDADADADADADSELGDD</sequence>
<accession>D0LHF4</accession>
<evidence type="ECO:0000256" key="2">
    <source>
        <dbReference type="ARBA" id="ARBA00022630"/>
    </source>
</evidence>
<feature type="region of interest" description="Disordered" evidence="6">
    <location>
        <begin position="491"/>
        <end position="528"/>
    </location>
</feature>
<evidence type="ECO:0000259" key="7">
    <source>
        <dbReference type="Pfam" id="PF00724"/>
    </source>
</evidence>
<feature type="domain" description="NADH:flavin oxidoreductase/NADH oxidase N-terminal" evidence="7">
    <location>
        <begin position="231"/>
        <end position="444"/>
    </location>
</feature>
<keyword evidence="2" id="KW-0285">Flavoprotein</keyword>
<dbReference type="STRING" id="502025.Hoch_0175"/>
<name>D0LHF4_HALO1</name>
<dbReference type="InterPro" id="IPR001155">
    <property type="entry name" value="OxRdtase_FMN_N"/>
</dbReference>
<comment type="cofactor">
    <cofactor evidence="1">
        <name>FMN</name>
        <dbReference type="ChEBI" id="CHEBI:58210"/>
    </cofactor>
</comment>
<dbReference type="GO" id="GO:0050661">
    <property type="term" value="F:NADP binding"/>
    <property type="evidence" value="ECO:0007669"/>
    <property type="project" value="InterPro"/>
</dbReference>
<evidence type="ECO:0000313" key="9">
    <source>
        <dbReference type="Proteomes" id="UP000001880"/>
    </source>
</evidence>
<keyword evidence="3" id="KW-0288">FMN</keyword>
<dbReference type="Proteomes" id="UP000001880">
    <property type="component" value="Chromosome"/>
</dbReference>
<evidence type="ECO:0000256" key="3">
    <source>
        <dbReference type="ARBA" id="ARBA00022643"/>
    </source>
</evidence>
<evidence type="ECO:0000313" key="8">
    <source>
        <dbReference type="EMBL" id="ACY12816.1"/>
    </source>
</evidence>
<dbReference type="InterPro" id="IPR044152">
    <property type="entry name" value="YqjM-like"/>
</dbReference>
<evidence type="ECO:0000256" key="4">
    <source>
        <dbReference type="ARBA" id="ARBA00022857"/>
    </source>
</evidence>
<keyword evidence="9" id="KW-1185">Reference proteome</keyword>
<dbReference type="Pfam" id="PF00724">
    <property type="entry name" value="Oxidored_FMN"/>
    <property type="match status" value="1"/>
</dbReference>
<dbReference type="eggNOG" id="COG1902">
    <property type="taxonomic scope" value="Bacteria"/>
</dbReference>
<dbReference type="SUPFAM" id="SSF51395">
    <property type="entry name" value="FMN-linked oxidoreductases"/>
    <property type="match status" value="1"/>
</dbReference>
<dbReference type="HOGENOM" id="CLU_551954_0_0_7"/>
<protein>
    <submittedName>
        <fullName evidence="8">NADH:flavin oxidoreductase/NADH oxidase</fullName>
    </submittedName>
</protein>
<dbReference type="GO" id="GO:0003959">
    <property type="term" value="F:NADPH dehydrogenase activity"/>
    <property type="evidence" value="ECO:0007669"/>
    <property type="project" value="InterPro"/>
</dbReference>
<dbReference type="GO" id="GO:0010181">
    <property type="term" value="F:FMN binding"/>
    <property type="evidence" value="ECO:0007669"/>
    <property type="project" value="InterPro"/>
</dbReference>
<evidence type="ECO:0000256" key="1">
    <source>
        <dbReference type="ARBA" id="ARBA00001917"/>
    </source>
</evidence>
<dbReference type="PANTHER" id="PTHR43303:SF4">
    <property type="entry name" value="NADPH DEHYDROGENASE C23G7.10C-RELATED"/>
    <property type="match status" value="1"/>
</dbReference>
<keyword evidence="4" id="KW-0521">NADP</keyword>
<dbReference type="PANTHER" id="PTHR43303">
    <property type="entry name" value="NADPH DEHYDROGENASE C23G7.10C-RELATED"/>
    <property type="match status" value="1"/>
</dbReference>
<gene>
    <name evidence="8" type="ordered locus">Hoch_0175</name>
</gene>
<evidence type="ECO:0000256" key="6">
    <source>
        <dbReference type="SAM" id="MobiDB-lite"/>
    </source>
</evidence>
<dbReference type="InterPro" id="IPR013785">
    <property type="entry name" value="Aldolase_TIM"/>
</dbReference>
<evidence type="ECO:0000256" key="5">
    <source>
        <dbReference type="ARBA" id="ARBA00023002"/>
    </source>
</evidence>
<dbReference type="AlphaFoldDB" id="D0LHF4"/>
<reference evidence="8 9" key="1">
    <citation type="journal article" date="2010" name="Stand. Genomic Sci.">
        <title>Complete genome sequence of Haliangium ochraceum type strain (SMP-2).</title>
        <authorList>
            <consortium name="US DOE Joint Genome Institute (JGI-PGF)"/>
            <person name="Ivanova N."/>
            <person name="Daum C."/>
            <person name="Lang E."/>
            <person name="Abt B."/>
            <person name="Kopitz M."/>
            <person name="Saunders E."/>
            <person name="Lapidus A."/>
            <person name="Lucas S."/>
            <person name="Glavina Del Rio T."/>
            <person name="Nolan M."/>
            <person name="Tice H."/>
            <person name="Copeland A."/>
            <person name="Cheng J.F."/>
            <person name="Chen F."/>
            <person name="Bruce D."/>
            <person name="Goodwin L."/>
            <person name="Pitluck S."/>
            <person name="Mavromatis K."/>
            <person name="Pati A."/>
            <person name="Mikhailova N."/>
            <person name="Chen A."/>
            <person name="Palaniappan K."/>
            <person name="Land M."/>
            <person name="Hauser L."/>
            <person name="Chang Y.J."/>
            <person name="Jeffries C.D."/>
            <person name="Detter J.C."/>
            <person name="Brettin T."/>
            <person name="Rohde M."/>
            <person name="Goker M."/>
            <person name="Bristow J."/>
            <person name="Markowitz V."/>
            <person name="Eisen J.A."/>
            <person name="Hugenholtz P."/>
            <person name="Kyrpides N.C."/>
            <person name="Klenk H.P."/>
        </authorList>
    </citation>
    <scope>NUCLEOTIDE SEQUENCE [LARGE SCALE GENOMIC DNA]</scope>
    <source>
        <strain evidence="9">DSM 14365 / CIP 107738 / JCM 11303 / AJ 13395 / SMP-2</strain>
    </source>
</reference>